<keyword evidence="2" id="KW-1185">Reference proteome</keyword>
<name>A0ABQ2T356_STREZ</name>
<evidence type="ECO:0008006" key="3">
    <source>
        <dbReference type="Google" id="ProtNLM"/>
    </source>
</evidence>
<reference evidence="2" key="1">
    <citation type="journal article" date="2019" name="Int. J. Syst. Evol. Microbiol.">
        <title>The Global Catalogue of Microorganisms (GCM) 10K type strain sequencing project: providing services to taxonomists for standard genome sequencing and annotation.</title>
        <authorList>
            <consortium name="The Broad Institute Genomics Platform"/>
            <consortium name="The Broad Institute Genome Sequencing Center for Infectious Disease"/>
            <person name="Wu L."/>
            <person name="Ma J."/>
        </authorList>
    </citation>
    <scope>NUCLEOTIDE SEQUENCE [LARGE SCALE GENOMIC DNA]</scope>
    <source>
        <strain evidence="2">JCM 4416</strain>
    </source>
</reference>
<gene>
    <name evidence="1" type="ORF">GCM10010285_27870</name>
</gene>
<comment type="caution">
    <text evidence="1">The sequence shown here is derived from an EMBL/GenBank/DDBJ whole genome shotgun (WGS) entry which is preliminary data.</text>
</comment>
<proteinExistence type="predicted"/>
<sequence>MSAASEVRGWLLVSTASAAVARSVICHAVTAPNATTSAARNAPMMRRRPGSVVAAWRSWSTPSAKAVRRGAGGEALFRLPGAVGAVMGAGADGWGGIAGSVGGAPVFGVCVI</sequence>
<protein>
    <recommendedName>
        <fullName evidence="3">Secreted protein</fullName>
    </recommendedName>
</protein>
<organism evidence="1 2">
    <name type="scientific">Streptomyces pseudogriseolus</name>
    <name type="common">Streptomyces gancidicus</name>
    <name type="synonym">Streptomyces rubiginosus</name>
    <dbReference type="NCBI Taxonomy" id="36817"/>
    <lineage>
        <taxon>Bacteria</taxon>
        <taxon>Bacillati</taxon>
        <taxon>Actinomycetota</taxon>
        <taxon>Actinomycetes</taxon>
        <taxon>Kitasatosporales</taxon>
        <taxon>Streptomycetaceae</taxon>
        <taxon>Streptomyces</taxon>
        <taxon>Streptomyces pseudogriseolus group</taxon>
    </lineage>
</organism>
<dbReference type="Proteomes" id="UP000597853">
    <property type="component" value="Unassembled WGS sequence"/>
</dbReference>
<accession>A0ABQ2T356</accession>
<evidence type="ECO:0000313" key="2">
    <source>
        <dbReference type="Proteomes" id="UP000597853"/>
    </source>
</evidence>
<evidence type="ECO:0000313" key="1">
    <source>
        <dbReference type="EMBL" id="GGS46671.1"/>
    </source>
</evidence>
<dbReference type="EMBL" id="BMTX01000006">
    <property type="protein sequence ID" value="GGS46671.1"/>
    <property type="molecule type" value="Genomic_DNA"/>
</dbReference>